<evidence type="ECO:0000313" key="3">
    <source>
        <dbReference type="Proteomes" id="UP000826661"/>
    </source>
</evidence>
<dbReference type="AlphaFoldDB" id="A0A8G0LMI3"/>
<accession>A0A8G0LMI3</accession>
<keyword evidence="1" id="KW-1133">Transmembrane helix</keyword>
<keyword evidence="3" id="KW-1185">Reference proteome</keyword>
<evidence type="ECO:0000256" key="1">
    <source>
        <dbReference type="SAM" id="Phobius"/>
    </source>
</evidence>
<feature type="transmembrane region" description="Helical" evidence="1">
    <location>
        <begin position="496"/>
        <end position="519"/>
    </location>
</feature>
<feature type="transmembrane region" description="Helical" evidence="1">
    <location>
        <begin position="12"/>
        <end position="32"/>
    </location>
</feature>
<gene>
    <name evidence="2" type="ORF">H0G86_011917</name>
</gene>
<dbReference type="EMBL" id="CP075870">
    <property type="protein sequence ID" value="QYT05022.1"/>
    <property type="molecule type" value="Genomic_DNA"/>
</dbReference>
<proteinExistence type="predicted"/>
<evidence type="ECO:0000313" key="2">
    <source>
        <dbReference type="EMBL" id="QYT05022.1"/>
    </source>
</evidence>
<keyword evidence="1" id="KW-0812">Transmembrane</keyword>
<dbReference type="PROSITE" id="PS51257">
    <property type="entry name" value="PROKAR_LIPOPROTEIN"/>
    <property type="match status" value="1"/>
</dbReference>
<dbReference type="PANTHER" id="PTHR35041">
    <property type="entry name" value="MEDIATOR OF RNA POLYMERASE II TRANSCRIPTION SUBUNIT 1"/>
    <property type="match status" value="1"/>
</dbReference>
<reference evidence="2 3" key="1">
    <citation type="journal article" date="2021" name="BMC Genomics">
        <title>Telomere-to-telomere genome assembly of asparaginase-producing Trichoderma simmonsii.</title>
        <authorList>
            <person name="Chung D."/>
            <person name="Kwon Y.M."/>
            <person name="Yang Y."/>
        </authorList>
    </citation>
    <scope>NUCLEOTIDE SEQUENCE [LARGE SCALE GENOMIC DNA]</scope>
    <source>
        <strain evidence="2 3">GH-Sj1</strain>
    </source>
</reference>
<name>A0A8G0LMI3_9HYPO</name>
<feature type="transmembrane region" description="Helical" evidence="1">
    <location>
        <begin position="113"/>
        <end position="136"/>
    </location>
</feature>
<dbReference type="Proteomes" id="UP000826661">
    <property type="component" value="Chromosome VII"/>
</dbReference>
<keyword evidence="1" id="KW-0472">Membrane</keyword>
<protein>
    <submittedName>
        <fullName evidence="2">Uncharacterized protein</fullName>
    </submittedName>
</protein>
<dbReference type="PANTHER" id="PTHR35041:SF6">
    <property type="entry name" value="FORMYLMETHIONINE DEFORMYLASE-LIKE PROTEIN-RELATED"/>
    <property type="match status" value="1"/>
</dbReference>
<organism evidence="2 3">
    <name type="scientific">Trichoderma simmonsii</name>
    <dbReference type="NCBI Taxonomy" id="1491479"/>
    <lineage>
        <taxon>Eukaryota</taxon>
        <taxon>Fungi</taxon>
        <taxon>Dikarya</taxon>
        <taxon>Ascomycota</taxon>
        <taxon>Pezizomycotina</taxon>
        <taxon>Sordariomycetes</taxon>
        <taxon>Hypocreomycetidae</taxon>
        <taxon>Hypocreales</taxon>
        <taxon>Hypocreaceae</taxon>
        <taxon>Trichoderma</taxon>
    </lineage>
</organism>
<sequence>MALFKAHWAVPSLMIGCLLCGIAFALGHHFFYSSLNAKIVQSNIEQEWNIRIGTGMAFLVKTCLTAAAGFAYTQLLWTTLRSRHATLKGVDAMFSVTTNAWEFLTLELWRKGFGLVLIAGILWALPIVAVFTPAALTVQPSKQLNETKHIKPLPTINSTSPYPFAQWGNEGGGGYVAPSVAVARLVSSVASQGTILPIQAPYTNSSYSLNFYGPSLSCGPLGGNSAFHAAYDETFQEAYGSIWGMSNQVVTYFSFVPQTARDNKTGDTIINWENRTLSGLRAIFDPQTILDLSGNLATIDDTASSADHQARCRFFVGFPTYGSFANRTIECGLYNSSYSVDLGFENGKQTINIRNLTRLNPVSVATVAGQGDHTLPEVAYVSIMDSLGGILMGKIIATRYGSLQPVRTQVLSTVLTQAHDMQYLQNGFGQTGILGEKSGNGTNLTMAETLEQLVSNITLSLFSNPDLLRSLDNSTTGNVTEWTSLNEYSYNPRNLYAAYGTGIFATFAVVIVGLACIGASSTSYRSSFSTILRTTRNEELDMLVPRGETSGAEPLSNHLAKSNLSFQYHAAVQGASSFFDDKSSAAFMVVKGERPSYEQLDQIQNHSSLRVAS</sequence>